<evidence type="ECO:0000313" key="5">
    <source>
        <dbReference type="EMBL" id="CAL5998291.1"/>
    </source>
</evidence>
<evidence type="ECO:0000313" key="6">
    <source>
        <dbReference type="Proteomes" id="UP001642409"/>
    </source>
</evidence>
<protein>
    <submittedName>
        <fullName evidence="4">Hypothetical_protein</fullName>
    </submittedName>
</protein>
<dbReference type="AlphaFoldDB" id="A0AA86R9Q8"/>
<accession>A0AA86R9Q8</accession>
<feature type="transmembrane region" description="Helical" evidence="1">
    <location>
        <begin position="12"/>
        <end position="34"/>
    </location>
</feature>
<evidence type="ECO:0000313" key="2">
    <source>
        <dbReference type="EMBL" id="CAI9912565.1"/>
    </source>
</evidence>
<organism evidence="3">
    <name type="scientific">Hexamita inflata</name>
    <dbReference type="NCBI Taxonomy" id="28002"/>
    <lineage>
        <taxon>Eukaryota</taxon>
        <taxon>Metamonada</taxon>
        <taxon>Diplomonadida</taxon>
        <taxon>Hexamitidae</taxon>
        <taxon>Hexamitinae</taxon>
        <taxon>Hexamita</taxon>
    </lineage>
</organism>
<sequence length="102" mass="11426">MNKSSDDSDSDAIAIIGGIVSAIILVFAFIYDCLKKMDGLEKDEEKKQLIPKEQEEKNVIQSVPVFQDLCPDIPVTIIYAPELDSLTYGNQFVPNYENNDLI</sequence>
<evidence type="ECO:0000256" key="1">
    <source>
        <dbReference type="SAM" id="Phobius"/>
    </source>
</evidence>
<keyword evidence="1" id="KW-0472">Membrane</keyword>
<dbReference type="EMBL" id="CAXDID020000038">
    <property type="protein sequence ID" value="CAL5998291.1"/>
    <property type="molecule type" value="Genomic_DNA"/>
</dbReference>
<name>A0AA86R9Q8_9EUKA</name>
<dbReference type="EMBL" id="CATOUU010000003">
    <property type="protein sequence ID" value="CAI9912565.1"/>
    <property type="molecule type" value="Genomic_DNA"/>
</dbReference>
<keyword evidence="6" id="KW-1185">Reference proteome</keyword>
<dbReference type="EMBL" id="CATOUU010000972">
    <property type="protein sequence ID" value="CAI9964205.1"/>
    <property type="molecule type" value="Genomic_DNA"/>
</dbReference>
<reference evidence="3" key="1">
    <citation type="submission" date="2023-06" db="EMBL/GenBank/DDBJ databases">
        <authorList>
            <person name="Kurt Z."/>
        </authorList>
    </citation>
    <scope>NUCLEOTIDE SEQUENCE</scope>
</reference>
<dbReference type="EMBL" id="CAXDID020000035">
    <property type="protein sequence ID" value="CAL5996789.1"/>
    <property type="molecule type" value="Genomic_DNA"/>
</dbReference>
<proteinExistence type="predicted"/>
<evidence type="ECO:0000313" key="3">
    <source>
        <dbReference type="EMBL" id="CAI9964205.1"/>
    </source>
</evidence>
<keyword evidence="1" id="KW-1133">Transmembrane helix</keyword>
<evidence type="ECO:0000313" key="4">
    <source>
        <dbReference type="EMBL" id="CAL5996789.1"/>
    </source>
</evidence>
<keyword evidence="1" id="KW-0812">Transmembrane</keyword>
<dbReference type="Proteomes" id="UP001642409">
    <property type="component" value="Unassembled WGS sequence"/>
</dbReference>
<gene>
    <name evidence="4" type="ORF">HINF_LOCUS14935</name>
    <name evidence="5" type="ORF">HINF_LOCUS15660</name>
    <name evidence="2" type="ORF">HINF_LOCUS210</name>
    <name evidence="3" type="ORF">HINF_LOCUS51850</name>
</gene>
<comment type="caution">
    <text evidence="3">The sequence shown here is derived from an EMBL/GenBank/DDBJ whole genome shotgun (WGS) entry which is preliminary data.</text>
</comment>
<reference evidence="4 6" key="2">
    <citation type="submission" date="2024-07" db="EMBL/GenBank/DDBJ databases">
        <authorList>
            <person name="Akdeniz Z."/>
        </authorList>
    </citation>
    <scope>NUCLEOTIDE SEQUENCE [LARGE SCALE GENOMIC DNA]</scope>
</reference>